<dbReference type="KEGG" id="fld:ABNE31_14345"/>
<dbReference type="Gene3D" id="3.40.720.10">
    <property type="entry name" value="Alkaline Phosphatase, subunit A"/>
    <property type="match status" value="1"/>
</dbReference>
<dbReference type="GO" id="GO:0004065">
    <property type="term" value="F:arylsulfatase activity"/>
    <property type="evidence" value="ECO:0007669"/>
    <property type="project" value="TreeGrafter"/>
</dbReference>
<evidence type="ECO:0000256" key="2">
    <source>
        <dbReference type="ARBA" id="ARBA00022801"/>
    </source>
</evidence>
<dbReference type="PANTHER" id="PTHR42693">
    <property type="entry name" value="ARYLSULFATASE FAMILY MEMBER"/>
    <property type="match status" value="1"/>
</dbReference>
<dbReference type="Gene3D" id="3.30.1120.10">
    <property type="match status" value="1"/>
</dbReference>
<dbReference type="PROSITE" id="PS51257">
    <property type="entry name" value="PROKAR_LIPOPROTEIN"/>
    <property type="match status" value="1"/>
</dbReference>
<dbReference type="RefSeq" id="WP_349351604.1">
    <property type="nucleotide sequence ID" value="NZ_CP157804.1"/>
</dbReference>
<dbReference type="SUPFAM" id="SSF53649">
    <property type="entry name" value="Alkaline phosphatase-like"/>
    <property type="match status" value="1"/>
</dbReference>
<protein>
    <submittedName>
        <fullName evidence="4">Arylsulfatase</fullName>
    </submittedName>
</protein>
<dbReference type="InterPro" id="IPR050738">
    <property type="entry name" value="Sulfatase"/>
</dbReference>
<accession>A0AAU7MWH4</accession>
<evidence type="ECO:0000256" key="1">
    <source>
        <dbReference type="ARBA" id="ARBA00008779"/>
    </source>
</evidence>
<dbReference type="PANTHER" id="PTHR42693:SF53">
    <property type="entry name" value="ENDO-4-O-SULFATASE"/>
    <property type="match status" value="1"/>
</dbReference>
<organism evidence="4">
    <name type="scientific">Flagellimonas sp. MMG031</name>
    <dbReference type="NCBI Taxonomy" id="3158549"/>
    <lineage>
        <taxon>Bacteria</taxon>
        <taxon>Pseudomonadati</taxon>
        <taxon>Bacteroidota</taxon>
        <taxon>Flavobacteriia</taxon>
        <taxon>Flavobacteriales</taxon>
        <taxon>Flavobacteriaceae</taxon>
        <taxon>Flagellimonas</taxon>
    </lineage>
</organism>
<keyword evidence="2" id="KW-0378">Hydrolase</keyword>
<dbReference type="CDD" id="cd16145">
    <property type="entry name" value="ARS_like"/>
    <property type="match status" value="1"/>
</dbReference>
<comment type="similarity">
    <text evidence="1">Belongs to the sulfatase family.</text>
</comment>
<dbReference type="InterPro" id="IPR000917">
    <property type="entry name" value="Sulfatase_N"/>
</dbReference>
<name>A0AAU7MWH4_9FLAO</name>
<dbReference type="Pfam" id="PF00884">
    <property type="entry name" value="Sulfatase"/>
    <property type="match status" value="1"/>
</dbReference>
<dbReference type="AlphaFoldDB" id="A0AAU7MWH4"/>
<dbReference type="InterPro" id="IPR017850">
    <property type="entry name" value="Alkaline_phosphatase_core_sf"/>
</dbReference>
<dbReference type="EMBL" id="CP157804">
    <property type="protein sequence ID" value="XBQ22775.1"/>
    <property type="molecule type" value="Genomic_DNA"/>
</dbReference>
<feature type="domain" description="Sulfatase N-terminal" evidence="3">
    <location>
        <begin position="54"/>
        <end position="393"/>
    </location>
</feature>
<reference evidence="4" key="1">
    <citation type="submission" date="2024-05" db="EMBL/GenBank/DDBJ databases">
        <title>Draft Genome Sequences of Flagellimonas sp. MMG031 and Marinobacter sp. MMG032 Isolated from the dinoflagellate Symbiodinium pilosum.</title>
        <authorList>
            <person name="Shikuma N.J."/>
            <person name="Farrell M.V."/>
        </authorList>
    </citation>
    <scope>NUCLEOTIDE SEQUENCE</scope>
    <source>
        <strain evidence="4">MMG031</strain>
    </source>
</reference>
<evidence type="ECO:0000313" key="4">
    <source>
        <dbReference type="EMBL" id="XBQ22775.1"/>
    </source>
</evidence>
<proteinExistence type="inferred from homology"/>
<sequence length="503" mass="56356">METLKKLIKKIIHRMHKKIFLALLFVSFVVCSCKLVKEDKNDQTALEMSTTRPPNVIYILADDLGYGDLSCYGQEKFKTPNIDRLAKRGMIFTQHYAGSTVCAPSRSALMTGMHTGHTIVRGNKEVKPEGQYPLPDSTYTLSEMFKKAGYVTGAFGKWGLGYPGSEGDPNNQGFDVFYGYNCQRLGHNYYPGHLWSNQDSIVIPENSGTDKITYAPDLIHEKTLKFIRDNRSSPFFLYVPSIIPHAELAAPNALIDKYRGKFLPERSYKGVDSGNDFRKGAYGSQKEAHATFAAMIDLLDQQVGEIMKEVELMGIADNTIIIFTSDNGPHTEGGGDPDYFSSNGPFKGTKRDLYEGGIRVPMIASWPGKIEAGSVSDHVSAFWDVLPTFSEITKVEVPSNTDGISFMPEILGQKDIQKKHEYLYWEFHERGGRQAVRKGKWKAVRYGVLKNPNAPIELYDLSKDLGESTNIAEQHPEVVKVMEGIMEDARTPSDIFKFDKNPI</sequence>
<evidence type="ECO:0000259" key="3">
    <source>
        <dbReference type="Pfam" id="PF00884"/>
    </source>
</evidence>
<gene>
    <name evidence="4" type="ORF">ABNE31_14345</name>
</gene>